<dbReference type="RefSeq" id="WP_092925932.1">
    <property type="nucleotide sequence ID" value="NZ_FJTZ01000012.1"/>
</dbReference>
<dbReference type="Proteomes" id="UP000245695">
    <property type="component" value="Chromosome 1"/>
</dbReference>
<dbReference type="AlphaFoldDB" id="A0A2P2BR46"/>
<evidence type="ECO:0000313" key="2">
    <source>
        <dbReference type="Proteomes" id="UP000245695"/>
    </source>
</evidence>
<keyword evidence="2" id="KW-1185">Reference proteome</keyword>
<proteinExistence type="predicted"/>
<dbReference type="Gene3D" id="3.90.1720.10">
    <property type="entry name" value="endopeptidase domain like (from Nostoc punctiforme)"/>
    <property type="match status" value="1"/>
</dbReference>
<evidence type="ECO:0000313" key="1">
    <source>
        <dbReference type="EMBL" id="CEI72821.1"/>
    </source>
</evidence>
<name>A0A2P2BR46_9FIRM</name>
<gene>
    <name evidence="1" type="ORF">FRIFI_1285</name>
</gene>
<dbReference type="KEGG" id="rhom:FRIFI_1285"/>
<accession>A0A2P2BR46</accession>
<protein>
    <submittedName>
        <fullName evidence="1">Uncharacterized protein</fullName>
    </submittedName>
</protein>
<dbReference type="EMBL" id="LN650648">
    <property type="protein sequence ID" value="CEI72821.1"/>
    <property type="molecule type" value="Genomic_DNA"/>
</dbReference>
<reference evidence="1 2" key="1">
    <citation type="submission" date="2014-09" db="EMBL/GenBank/DDBJ databases">
        <authorList>
            <person name="Hornung B.V."/>
        </authorList>
    </citation>
    <scope>NUCLEOTIDE SEQUENCE [LARGE SCALE GENOMIC DNA]</scope>
    <source>
        <strain evidence="1 2">FRIFI</strain>
    </source>
</reference>
<sequence length="189" mass="22512">MKKVYIITTYTGTVLSFLIRRISKTPYAHVSISLNEQLRPMYSFGRLNPKTPIFAGFVEENINEGLYAIRTNTMCRVYSLDVTDEQYHKLYKNIMNVSENREQYDYDVKALLYLSIDRPREKEFKYVCSHFVADMLEKSDIDIMNKPSYEVRPNDFYDYKGLVLEYEGLLSKYYDRNKNDMYLRRTVNA</sequence>
<organism evidence="1 2">
    <name type="scientific">Romboutsia hominis</name>
    <dbReference type="NCBI Taxonomy" id="1507512"/>
    <lineage>
        <taxon>Bacteria</taxon>
        <taxon>Bacillati</taxon>
        <taxon>Bacillota</taxon>
        <taxon>Clostridia</taxon>
        <taxon>Peptostreptococcales</taxon>
        <taxon>Peptostreptococcaceae</taxon>
        <taxon>Romboutsia</taxon>
    </lineage>
</organism>